<feature type="compositionally biased region" description="Polar residues" evidence="1">
    <location>
        <begin position="498"/>
        <end position="512"/>
    </location>
</feature>
<dbReference type="PANTHER" id="PTHR42088">
    <property type="entry name" value="YALI0F10131P"/>
    <property type="match status" value="1"/>
</dbReference>
<sequence length="600" mass="66715">MALQDYFGGLVRRSAASSSLQIASTTSVLLKRASSSVAPGSSQDCGDVCVYPTDHNGLGANVTIALCACLPLVVAVVVLIILHRRHINRLRLEDLNDKNDERDYGNNYPMKAGLKRTETEKSTFPGPMFDDPQVGSAGLVPYLNAPEMTRSSAHSLARTIASTEDRYRLQTHIPKSSHGEPLTPSNRSDGSSLHDYNHQSYGHYEEPYITRKPLLHSQPGSRMSYASARRPDEYSPSLSGRYVPPVDPNNRHLHNITPGYYQQNDHHDHVYGSPHQQYQDMYEGHTENLEMPPYPTDYDSHFSPRQDHNRPQHYIEEDPIDLQAPRHHPGIRRSLSVPSREMSNRSPLGHALPVPLVGGDQEDEKAQRVKSIYREYFDDLDVPESRPPMVPQVPSQFNNASQPNRPLPRPHQPGPRAIISPSNPNPNHTGPPPQARLVSPQARKPVQPLKPLNVLPTPHKMENDPEPIGFAPPRRRQPSDNTENKSTAPTPAMVLSPSYASLSDLPSPSGLRKSSTFTTLDFAPKPRFLTQDVAGDNDSIRSARTNTSLAAIQHGAGKLSNVPSQLVSSKDRLREQLKPSWDLRKSIVTNSQQEIPSNRP</sequence>
<reference evidence="3 4" key="1">
    <citation type="submission" date="2016-04" db="EMBL/GenBank/DDBJ databases">
        <title>Evolutionary innovation and constraint leading to complex multicellularity in the Ascomycota.</title>
        <authorList>
            <person name="Cisse O."/>
            <person name="Nguyen A."/>
            <person name="Hewitt D.A."/>
            <person name="Jedd G."/>
            <person name="Stajich J.E."/>
        </authorList>
    </citation>
    <scope>NUCLEOTIDE SEQUENCE [LARGE SCALE GENOMIC DNA]</scope>
    <source>
        <strain evidence="3 4">DAH-3</strain>
    </source>
</reference>
<feature type="region of interest" description="Disordered" evidence="1">
    <location>
        <begin position="214"/>
        <end position="242"/>
    </location>
</feature>
<dbReference type="PANTHER" id="PTHR42088:SF1">
    <property type="entry name" value="YALI0F10131P"/>
    <property type="match status" value="1"/>
</dbReference>
<proteinExistence type="predicted"/>
<name>A0A1U7LK16_NEOID</name>
<dbReference type="OrthoDB" id="5417135at2759"/>
<evidence type="ECO:0000256" key="2">
    <source>
        <dbReference type="SAM" id="Phobius"/>
    </source>
</evidence>
<protein>
    <submittedName>
        <fullName evidence="3">Uncharacterized protein</fullName>
    </submittedName>
</protein>
<feature type="transmembrane region" description="Helical" evidence="2">
    <location>
        <begin position="62"/>
        <end position="82"/>
    </location>
</feature>
<feature type="compositionally biased region" description="Polar residues" evidence="1">
    <location>
        <begin position="393"/>
        <end position="404"/>
    </location>
</feature>
<keyword evidence="2" id="KW-0472">Membrane</keyword>
<feature type="region of interest" description="Disordered" evidence="1">
    <location>
        <begin position="380"/>
        <end position="512"/>
    </location>
</feature>
<evidence type="ECO:0000313" key="4">
    <source>
        <dbReference type="Proteomes" id="UP000186594"/>
    </source>
</evidence>
<keyword evidence="2" id="KW-1133">Transmembrane helix</keyword>
<dbReference type="EMBL" id="LXFE01002636">
    <property type="protein sequence ID" value="OLL22892.1"/>
    <property type="molecule type" value="Genomic_DNA"/>
</dbReference>
<evidence type="ECO:0000313" key="3">
    <source>
        <dbReference type="EMBL" id="OLL22892.1"/>
    </source>
</evidence>
<dbReference type="STRING" id="1198029.A0A1U7LK16"/>
<dbReference type="Proteomes" id="UP000186594">
    <property type="component" value="Unassembled WGS sequence"/>
</dbReference>
<keyword evidence="2" id="KW-0812">Transmembrane</keyword>
<accession>A0A1U7LK16</accession>
<dbReference type="AlphaFoldDB" id="A0A1U7LK16"/>
<organism evidence="3 4">
    <name type="scientific">Neolecta irregularis (strain DAH-3)</name>
    <dbReference type="NCBI Taxonomy" id="1198029"/>
    <lineage>
        <taxon>Eukaryota</taxon>
        <taxon>Fungi</taxon>
        <taxon>Dikarya</taxon>
        <taxon>Ascomycota</taxon>
        <taxon>Taphrinomycotina</taxon>
        <taxon>Neolectales</taxon>
        <taxon>Neolectaceae</taxon>
        <taxon>Neolecta</taxon>
    </lineage>
</organism>
<keyword evidence="4" id="KW-1185">Reference proteome</keyword>
<feature type="region of interest" description="Disordered" evidence="1">
    <location>
        <begin position="172"/>
        <end position="197"/>
    </location>
</feature>
<comment type="caution">
    <text evidence="3">The sequence shown here is derived from an EMBL/GenBank/DDBJ whole genome shotgun (WGS) entry which is preliminary data.</text>
</comment>
<gene>
    <name evidence="3" type="ORF">NEOLI_000198</name>
</gene>
<evidence type="ECO:0000256" key="1">
    <source>
        <dbReference type="SAM" id="MobiDB-lite"/>
    </source>
</evidence>
<feature type="compositionally biased region" description="Polar residues" evidence="1">
    <location>
        <begin position="479"/>
        <end position="489"/>
    </location>
</feature>
<feature type="region of interest" description="Disordered" evidence="1">
    <location>
        <begin position="319"/>
        <end position="366"/>
    </location>
</feature>